<sequence length="58" mass="6913">MTQQIFLSDQQVAERYGLKSREAIWKWVKRNQFPKPIKLSAGCTRWRLSDVESWEASK</sequence>
<keyword evidence="2" id="KW-1185">Reference proteome</keyword>
<dbReference type="AlphaFoldDB" id="A0A1V0GS01"/>
<accession>A0A1V0GS01</accession>
<dbReference type="RefSeq" id="WP_080621276.1">
    <property type="nucleotide sequence ID" value="NZ_CAWMZI010000001.1"/>
</dbReference>
<protein>
    <submittedName>
        <fullName evidence="1">AlpA family phage regulatory protein</fullName>
    </submittedName>
</protein>
<dbReference type="EMBL" id="CP020442">
    <property type="protein sequence ID" value="ARC36622.1"/>
    <property type="molecule type" value="Genomic_DNA"/>
</dbReference>
<dbReference type="Proteomes" id="UP000191257">
    <property type="component" value="Chromosome"/>
</dbReference>
<dbReference type="STRING" id="147645.A6J80_09705"/>
<dbReference type="SUPFAM" id="SSF46955">
    <property type="entry name" value="Putative DNA-binding domain"/>
    <property type="match status" value="1"/>
</dbReference>
<dbReference type="InterPro" id="IPR009061">
    <property type="entry name" value="DNA-bd_dom_put_sf"/>
</dbReference>
<proteinExistence type="predicted"/>
<dbReference type="InterPro" id="IPR010260">
    <property type="entry name" value="AlpA"/>
</dbReference>
<organism evidence="1 2">
    <name type="scientific">Paracoccus yeei</name>
    <dbReference type="NCBI Taxonomy" id="147645"/>
    <lineage>
        <taxon>Bacteria</taxon>
        <taxon>Pseudomonadati</taxon>
        <taxon>Pseudomonadota</taxon>
        <taxon>Alphaproteobacteria</taxon>
        <taxon>Rhodobacterales</taxon>
        <taxon>Paracoccaceae</taxon>
        <taxon>Paracoccus</taxon>
    </lineage>
</organism>
<dbReference type="Gene3D" id="1.10.238.160">
    <property type="match status" value="1"/>
</dbReference>
<dbReference type="Pfam" id="PF05930">
    <property type="entry name" value="Phage_AlpA"/>
    <property type="match status" value="1"/>
</dbReference>
<reference evidence="1" key="1">
    <citation type="submission" date="2017-12" db="EMBL/GenBank/DDBJ databases">
        <title>FDA dAtabase for Regulatory Grade micrObial Sequences (FDA-ARGOS): Supporting development and validation of Infectious Disease Dx tests.</title>
        <authorList>
            <person name="Campos J."/>
            <person name="Goldberg B."/>
            <person name="Tallon L."/>
            <person name="Sadzewicz L."/>
            <person name="Sengamalay N."/>
            <person name="Ott S."/>
            <person name="Godinez A."/>
            <person name="Nagaraj S."/>
            <person name="Vyas G."/>
            <person name="Aluvathingal J."/>
            <person name="Nadendla S."/>
            <person name="Geyer C."/>
            <person name="Nandy P."/>
            <person name="Hobson J."/>
            <person name="Sichtig H."/>
        </authorList>
    </citation>
    <scope>NUCLEOTIDE SEQUENCE</scope>
    <source>
        <strain evidence="1">FDAARGOS_252</strain>
    </source>
</reference>
<name>A0A1V0GS01_9RHOB</name>
<evidence type="ECO:0000313" key="2">
    <source>
        <dbReference type="Proteomes" id="UP000191257"/>
    </source>
</evidence>
<dbReference type="KEGG" id="pye:A6J80_09705"/>
<evidence type="ECO:0000313" key="1">
    <source>
        <dbReference type="EMBL" id="ARC36622.1"/>
    </source>
</evidence>
<gene>
    <name evidence="1" type="ORF">A6J80_09705</name>
</gene>